<feature type="binding site" evidence="1">
    <location>
        <position position="43"/>
    </location>
    <ligand>
        <name>Mg(2+)</name>
        <dbReference type="ChEBI" id="CHEBI:18420"/>
        <label>2</label>
    </ligand>
</feature>
<keyword evidence="1" id="KW-0460">Magnesium</keyword>
<dbReference type="CDD" id="cd02194">
    <property type="entry name" value="ThiL"/>
    <property type="match status" value="1"/>
</dbReference>
<feature type="domain" description="PurM-like N-terminal" evidence="2">
    <location>
        <begin position="26"/>
        <end position="137"/>
    </location>
</feature>
<dbReference type="OrthoDB" id="9802811at2"/>
<dbReference type="Pfam" id="PF00586">
    <property type="entry name" value="AIRS"/>
    <property type="match status" value="1"/>
</dbReference>
<keyword evidence="1 4" id="KW-0418">Kinase</keyword>
<gene>
    <name evidence="1" type="primary">thiL</name>
    <name evidence="4" type="ORF">DES48_11923</name>
</gene>
<feature type="binding site" evidence="1">
    <location>
        <position position="43"/>
    </location>
    <ligand>
        <name>Mg(2+)</name>
        <dbReference type="ChEBI" id="CHEBI:18420"/>
        <label>1</label>
    </ligand>
</feature>
<feature type="binding site" evidence="1">
    <location>
        <position position="210"/>
    </location>
    <ligand>
        <name>Mg(2+)</name>
        <dbReference type="ChEBI" id="CHEBI:18420"/>
        <label>3</label>
    </ligand>
</feature>
<dbReference type="EMBL" id="QNRI01000019">
    <property type="protein sequence ID" value="RBO91298.1"/>
    <property type="molecule type" value="Genomic_DNA"/>
</dbReference>
<keyword evidence="1" id="KW-0547">Nucleotide-binding</keyword>
<feature type="binding site" evidence="1">
    <location>
        <position position="102"/>
    </location>
    <ligand>
        <name>ATP</name>
        <dbReference type="ChEBI" id="CHEBI:30616"/>
    </ligand>
</feature>
<comment type="miscellaneous">
    <text evidence="1">Reaction mechanism of ThiL seems to utilize a direct, inline transfer of the gamma-phosphate of ATP to TMP rather than a phosphorylated enzyme intermediate.</text>
</comment>
<dbReference type="InterPro" id="IPR036921">
    <property type="entry name" value="PurM-like_N_sf"/>
</dbReference>
<dbReference type="PIRSF" id="PIRSF005303">
    <property type="entry name" value="Thiam_monoph_kin"/>
    <property type="match status" value="1"/>
</dbReference>
<comment type="pathway">
    <text evidence="1">Cofactor biosynthesis; thiamine diphosphate biosynthesis; thiamine diphosphate from thiamine phosphate: step 1/1.</text>
</comment>
<dbReference type="GO" id="GO:0000287">
    <property type="term" value="F:magnesium ion binding"/>
    <property type="evidence" value="ECO:0007669"/>
    <property type="project" value="UniProtKB-UniRule"/>
</dbReference>
<dbReference type="UniPathway" id="UPA00060">
    <property type="reaction ID" value="UER00142"/>
</dbReference>
<comment type="function">
    <text evidence="1">Catalyzes the ATP-dependent phosphorylation of thiamine-monophosphate (TMP) to form thiamine-pyrophosphate (TPP), the active form of vitamin B1.</text>
</comment>
<dbReference type="InterPro" id="IPR016188">
    <property type="entry name" value="PurM-like_N"/>
</dbReference>
<evidence type="ECO:0000313" key="4">
    <source>
        <dbReference type="EMBL" id="RBO91298.1"/>
    </source>
</evidence>
<dbReference type="InterPro" id="IPR010918">
    <property type="entry name" value="PurM-like_C_dom"/>
</dbReference>
<feature type="binding site" evidence="1">
    <location>
        <begin position="119"/>
        <end position="120"/>
    </location>
    <ligand>
        <name>ATP</name>
        <dbReference type="ChEBI" id="CHEBI:30616"/>
    </ligand>
</feature>
<comment type="catalytic activity">
    <reaction evidence="1">
        <text>thiamine phosphate + ATP = thiamine diphosphate + ADP</text>
        <dbReference type="Rhea" id="RHEA:15913"/>
        <dbReference type="ChEBI" id="CHEBI:30616"/>
        <dbReference type="ChEBI" id="CHEBI:37575"/>
        <dbReference type="ChEBI" id="CHEBI:58937"/>
        <dbReference type="ChEBI" id="CHEBI:456216"/>
        <dbReference type="EC" id="2.7.4.16"/>
    </reaction>
</comment>
<dbReference type="SUPFAM" id="SSF56042">
    <property type="entry name" value="PurM C-terminal domain-like"/>
    <property type="match status" value="1"/>
</dbReference>
<dbReference type="Proteomes" id="UP000252254">
    <property type="component" value="Unassembled WGS sequence"/>
</dbReference>
<dbReference type="EC" id="2.7.4.16" evidence="1"/>
<evidence type="ECO:0000313" key="5">
    <source>
        <dbReference type="Proteomes" id="UP000252254"/>
    </source>
</evidence>
<sequence>MDEFNFINSIKQRTYRQPTIVKGINDDAAVFRQSYMDTVTAVDTFVEEVHFSRQTMSNEDIGYRVLAANISDMAAMGAIPAYYMISIVIPNHWTESDLQSIYQGMNKLASLHQMDLIGGDTVLGDQLIISVTIIGFVEKNKARYRSAMKDKDILFATGTLGDSSAGLHLLLNREKEVANGDYLIYRHQHPTPRVAFARAIQSLERAALNDVSDGIANEANELAEASHLTAYIDFEQLPKHEDLDQFSDVEQRKFILAGGEDFELIGAVAEKDWEKVQQAAEETNTAVTKVGYVIDNEQTNGKAFLIEDGVAARLPKEGYTHRSK</sequence>
<keyword evidence="1" id="KW-0784">Thiamine biosynthesis</keyword>
<feature type="binding site" evidence="1">
    <location>
        <position position="72"/>
    </location>
    <ligand>
        <name>Mg(2+)</name>
        <dbReference type="ChEBI" id="CHEBI:18420"/>
        <label>4</label>
    </ligand>
</feature>
<keyword evidence="1" id="KW-0067">ATP-binding</keyword>
<feature type="binding site" evidence="1">
    <location>
        <position position="120"/>
    </location>
    <ligand>
        <name>Mg(2+)</name>
        <dbReference type="ChEBI" id="CHEBI:18420"/>
        <label>1</label>
    </ligand>
</feature>
<organism evidence="4 5">
    <name type="scientific">Paraliobacillus ryukyuensis</name>
    <dbReference type="NCBI Taxonomy" id="200904"/>
    <lineage>
        <taxon>Bacteria</taxon>
        <taxon>Bacillati</taxon>
        <taxon>Bacillota</taxon>
        <taxon>Bacilli</taxon>
        <taxon>Bacillales</taxon>
        <taxon>Bacillaceae</taxon>
        <taxon>Paraliobacillus</taxon>
    </lineage>
</organism>
<comment type="caution">
    <text evidence="1">Lacks conserved residue(s) required for the propagation of feature annotation.</text>
</comment>
<evidence type="ECO:0000259" key="2">
    <source>
        <dbReference type="Pfam" id="PF00586"/>
    </source>
</evidence>
<dbReference type="STRING" id="200904.GCA_900168775_02189"/>
<dbReference type="Gene3D" id="3.90.650.10">
    <property type="entry name" value="PurM-like C-terminal domain"/>
    <property type="match status" value="1"/>
</dbReference>
<feature type="binding site" evidence="1">
    <location>
        <position position="260"/>
    </location>
    <ligand>
        <name>substrate</name>
    </ligand>
</feature>
<dbReference type="SUPFAM" id="SSF55326">
    <property type="entry name" value="PurM N-terminal domain-like"/>
    <property type="match status" value="1"/>
</dbReference>
<accession>A0A366DQ17</accession>
<proteinExistence type="inferred from homology"/>
<dbReference type="Gene3D" id="3.30.1330.10">
    <property type="entry name" value="PurM-like, N-terminal domain"/>
    <property type="match status" value="1"/>
</dbReference>
<feature type="binding site" evidence="1">
    <location>
        <position position="213"/>
    </location>
    <ligand>
        <name>Mg(2+)</name>
        <dbReference type="ChEBI" id="CHEBI:18420"/>
        <label>5</label>
    </ligand>
</feature>
<feature type="binding site" evidence="1">
    <location>
        <position position="72"/>
    </location>
    <ligand>
        <name>Mg(2+)</name>
        <dbReference type="ChEBI" id="CHEBI:18420"/>
        <label>2</label>
    </ligand>
</feature>
<feature type="binding site" evidence="1">
    <location>
        <position position="50"/>
    </location>
    <ligand>
        <name>substrate</name>
    </ligand>
</feature>
<feature type="binding site" evidence="1">
    <location>
        <position position="145"/>
    </location>
    <ligand>
        <name>ATP</name>
        <dbReference type="ChEBI" id="CHEBI:30616"/>
    </ligand>
</feature>
<feature type="binding site" evidence="1">
    <location>
        <position position="27"/>
    </location>
    <ligand>
        <name>Mg(2+)</name>
        <dbReference type="ChEBI" id="CHEBI:18420"/>
        <label>4</label>
    </ligand>
</feature>
<comment type="similarity">
    <text evidence="1">Belongs to the thiamine-monophosphate kinase family.</text>
</comment>
<dbReference type="GO" id="GO:0005524">
    <property type="term" value="F:ATP binding"/>
    <property type="evidence" value="ECO:0007669"/>
    <property type="project" value="UniProtKB-UniRule"/>
</dbReference>
<evidence type="ECO:0000259" key="3">
    <source>
        <dbReference type="Pfam" id="PF02769"/>
    </source>
</evidence>
<feature type="binding site" evidence="1">
    <location>
        <position position="72"/>
    </location>
    <ligand>
        <name>Mg(2+)</name>
        <dbReference type="ChEBI" id="CHEBI:18420"/>
        <label>3</label>
    </ligand>
</feature>
<keyword evidence="1" id="KW-0808">Transferase</keyword>
<dbReference type="GO" id="GO:0009228">
    <property type="term" value="P:thiamine biosynthetic process"/>
    <property type="evidence" value="ECO:0007669"/>
    <property type="project" value="UniProtKB-KW"/>
</dbReference>
<feature type="binding site" evidence="1">
    <location>
        <position position="212"/>
    </location>
    <ligand>
        <name>ATP</name>
        <dbReference type="ChEBI" id="CHEBI:30616"/>
    </ligand>
</feature>
<dbReference type="NCBIfam" id="TIGR01379">
    <property type="entry name" value="thiL"/>
    <property type="match status" value="1"/>
</dbReference>
<dbReference type="Pfam" id="PF02769">
    <property type="entry name" value="AIRS_C"/>
    <property type="match status" value="1"/>
</dbReference>
<keyword evidence="1" id="KW-0479">Metal-binding</keyword>
<dbReference type="PANTHER" id="PTHR30270:SF0">
    <property type="entry name" value="THIAMINE-MONOPHOSPHATE KINASE"/>
    <property type="match status" value="1"/>
</dbReference>
<keyword evidence="5" id="KW-1185">Reference proteome</keyword>
<protein>
    <recommendedName>
        <fullName evidence="1">Thiamine-monophosphate kinase</fullName>
        <shortName evidence="1">TMP kinase</shortName>
        <shortName evidence="1">Thiamine-phosphate kinase</shortName>
        <ecNumber evidence="1">2.7.4.16</ecNumber>
    </recommendedName>
</protein>
<feature type="binding site" evidence="1">
    <location>
        <position position="319"/>
    </location>
    <ligand>
        <name>substrate</name>
    </ligand>
</feature>
<dbReference type="InterPro" id="IPR006283">
    <property type="entry name" value="ThiL-like"/>
</dbReference>
<dbReference type="InterPro" id="IPR036676">
    <property type="entry name" value="PurM-like_C_sf"/>
</dbReference>
<feature type="domain" description="PurM-like C-terminal" evidence="3">
    <location>
        <begin position="152"/>
        <end position="298"/>
    </location>
</feature>
<feature type="binding site" evidence="1">
    <location>
        <position position="27"/>
    </location>
    <ligand>
        <name>Mg(2+)</name>
        <dbReference type="ChEBI" id="CHEBI:18420"/>
        <label>3</label>
    </ligand>
</feature>
<dbReference type="RefSeq" id="WP_113870193.1">
    <property type="nucleotide sequence ID" value="NZ_BAABQN010000020.1"/>
</dbReference>
<dbReference type="GO" id="GO:0009030">
    <property type="term" value="F:thiamine-phosphate kinase activity"/>
    <property type="evidence" value="ECO:0007669"/>
    <property type="project" value="UniProtKB-UniRule"/>
</dbReference>
<dbReference type="PANTHER" id="PTHR30270">
    <property type="entry name" value="THIAMINE-MONOPHOSPHATE KINASE"/>
    <property type="match status" value="1"/>
</dbReference>
<name>A0A366DQ17_9BACI</name>
<dbReference type="GO" id="GO:0009229">
    <property type="term" value="P:thiamine diphosphate biosynthetic process"/>
    <property type="evidence" value="ECO:0007669"/>
    <property type="project" value="UniProtKB-UniRule"/>
</dbReference>
<dbReference type="AlphaFoldDB" id="A0A366DQ17"/>
<evidence type="ECO:0000256" key="1">
    <source>
        <dbReference type="HAMAP-Rule" id="MF_02128"/>
    </source>
</evidence>
<comment type="caution">
    <text evidence="4">The sequence shown here is derived from an EMBL/GenBank/DDBJ whole genome shotgun (WGS) entry which is preliminary data.</text>
</comment>
<dbReference type="HAMAP" id="MF_02128">
    <property type="entry name" value="TMP_kinase"/>
    <property type="match status" value="1"/>
</dbReference>
<reference evidence="4 5" key="1">
    <citation type="submission" date="2018-06" db="EMBL/GenBank/DDBJ databases">
        <title>Genomic Encyclopedia of Type Strains, Phase IV (KMG-IV): sequencing the most valuable type-strain genomes for metagenomic binning, comparative biology and taxonomic classification.</title>
        <authorList>
            <person name="Goeker M."/>
        </authorList>
    </citation>
    <scope>NUCLEOTIDE SEQUENCE [LARGE SCALE GENOMIC DNA]</scope>
    <source>
        <strain evidence="4 5">DSM 15140</strain>
    </source>
</reference>